<evidence type="ECO:0000313" key="2">
    <source>
        <dbReference type="EMBL" id="KAG6433720.1"/>
    </source>
</evidence>
<accession>A0A8X8YL43</accession>
<dbReference type="Pfam" id="PF04525">
    <property type="entry name" value="LOR"/>
    <property type="match status" value="1"/>
</dbReference>
<protein>
    <recommendedName>
        <fullName evidence="4">Protein LURP-one-related 15</fullName>
    </recommendedName>
</protein>
<dbReference type="PANTHER" id="PTHR31087">
    <property type="match status" value="1"/>
</dbReference>
<dbReference type="OrthoDB" id="97518at2759"/>
<evidence type="ECO:0000256" key="1">
    <source>
        <dbReference type="ARBA" id="ARBA00005437"/>
    </source>
</evidence>
<reference evidence="2" key="1">
    <citation type="submission" date="2018-01" db="EMBL/GenBank/DDBJ databases">
        <authorList>
            <person name="Mao J.F."/>
        </authorList>
    </citation>
    <scope>NUCLEOTIDE SEQUENCE</scope>
    <source>
        <strain evidence="2">Huo1</strain>
        <tissue evidence="2">Leaf</tissue>
    </source>
</reference>
<dbReference type="SUPFAM" id="SSF54518">
    <property type="entry name" value="Tubby C-terminal domain-like"/>
    <property type="match status" value="1"/>
</dbReference>
<dbReference type="Proteomes" id="UP000298416">
    <property type="component" value="Unassembled WGS sequence"/>
</dbReference>
<dbReference type="Gene3D" id="2.40.160.200">
    <property type="entry name" value="LURP1-related"/>
    <property type="match status" value="1"/>
</dbReference>
<dbReference type="InterPro" id="IPR038595">
    <property type="entry name" value="LOR_sf"/>
</dbReference>
<dbReference type="AlphaFoldDB" id="A0A8X8YL43"/>
<reference evidence="2" key="2">
    <citation type="submission" date="2020-08" db="EMBL/GenBank/DDBJ databases">
        <title>Plant Genome Project.</title>
        <authorList>
            <person name="Zhang R.-G."/>
        </authorList>
    </citation>
    <scope>NUCLEOTIDE SEQUENCE</scope>
    <source>
        <strain evidence="2">Huo1</strain>
        <tissue evidence="2">Leaf</tissue>
    </source>
</reference>
<dbReference type="PANTHER" id="PTHR31087:SF58">
    <property type="entry name" value="OS07G0230700 PROTEIN"/>
    <property type="match status" value="1"/>
</dbReference>
<keyword evidence="3" id="KW-1185">Reference proteome</keyword>
<evidence type="ECO:0008006" key="4">
    <source>
        <dbReference type="Google" id="ProtNLM"/>
    </source>
</evidence>
<gene>
    <name evidence="2" type="ORF">SASPL_105335</name>
</gene>
<dbReference type="EMBL" id="PNBA02000002">
    <property type="protein sequence ID" value="KAG6433720.1"/>
    <property type="molecule type" value="Genomic_DNA"/>
</dbReference>
<organism evidence="2">
    <name type="scientific">Salvia splendens</name>
    <name type="common">Scarlet sage</name>
    <dbReference type="NCBI Taxonomy" id="180675"/>
    <lineage>
        <taxon>Eukaryota</taxon>
        <taxon>Viridiplantae</taxon>
        <taxon>Streptophyta</taxon>
        <taxon>Embryophyta</taxon>
        <taxon>Tracheophyta</taxon>
        <taxon>Spermatophyta</taxon>
        <taxon>Magnoliopsida</taxon>
        <taxon>eudicotyledons</taxon>
        <taxon>Gunneridae</taxon>
        <taxon>Pentapetalae</taxon>
        <taxon>asterids</taxon>
        <taxon>lamiids</taxon>
        <taxon>Lamiales</taxon>
        <taxon>Lamiaceae</taxon>
        <taxon>Nepetoideae</taxon>
        <taxon>Mentheae</taxon>
        <taxon>Salviinae</taxon>
        <taxon>Salvia</taxon>
        <taxon>Salvia subgen. Calosphace</taxon>
        <taxon>core Calosphace</taxon>
    </lineage>
</organism>
<evidence type="ECO:0000313" key="3">
    <source>
        <dbReference type="Proteomes" id="UP000298416"/>
    </source>
</evidence>
<proteinExistence type="inferred from homology"/>
<dbReference type="InterPro" id="IPR025659">
    <property type="entry name" value="Tubby-like_C"/>
</dbReference>
<name>A0A8X8YL43_SALSN</name>
<sequence>MAGAVYPAVAVDVVSPQFCVAQPMDLTISRKLMTLEDGTFGVTDLNGNLLFKIRGKVFSLHDRRVLLDAAGNPIITFQQKLLSAHRRWQVFRGESTDSKKMLFSVRKSSMIQFKTKLEVFVAANSKEDRCDFRIEGSWFERSCTIYAGDTDNVIAQMRRKHSAQSILLGKDTFCVTIYPNVDHAFIVALVVILEEINEDRSGED</sequence>
<dbReference type="InterPro" id="IPR007612">
    <property type="entry name" value="LOR"/>
</dbReference>
<comment type="caution">
    <text evidence="2">The sequence shown here is derived from an EMBL/GenBank/DDBJ whole genome shotgun (WGS) entry which is preliminary data.</text>
</comment>
<comment type="similarity">
    <text evidence="1">Belongs to the LOR family.</text>
</comment>